<dbReference type="GO" id="GO:0030170">
    <property type="term" value="F:pyridoxal phosphate binding"/>
    <property type="evidence" value="ECO:0007669"/>
    <property type="project" value="InterPro"/>
</dbReference>
<evidence type="ECO:0000313" key="4">
    <source>
        <dbReference type="RefSeq" id="XP_029637061.2"/>
    </source>
</evidence>
<dbReference type="Pfam" id="PF00155">
    <property type="entry name" value="Aminotran_1_2"/>
    <property type="match status" value="1"/>
</dbReference>
<evidence type="ECO:0000313" key="3">
    <source>
        <dbReference type="Proteomes" id="UP000515154"/>
    </source>
</evidence>
<keyword evidence="1" id="KW-0663">Pyridoxal phosphate</keyword>
<dbReference type="PANTHER" id="PTHR43795:SF39">
    <property type="entry name" value="AMINOTRANSFERASE CLASS I_CLASSII DOMAIN-CONTAINING PROTEIN"/>
    <property type="match status" value="1"/>
</dbReference>
<proteinExistence type="predicted"/>
<dbReference type="PANTHER" id="PTHR43795">
    <property type="entry name" value="BIFUNCTIONAL ASPARTATE AMINOTRANSFERASE AND GLUTAMATE/ASPARTATE-PREPHENATE AMINOTRANSFERASE-RELATED"/>
    <property type="match status" value="1"/>
</dbReference>
<dbReference type="Proteomes" id="UP000515154">
    <property type="component" value="Linkage group LG5"/>
</dbReference>
<evidence type="ECO:0000256" key="1">
    <source>
        <dbReference type="ARBA" id="ARBA00022898"/>
    </source>
</evidence>
<evidence type="ECO:0000259" key="2">
    <source>
        <dbReference type="Pfam" id="PF00155"/>
    </source>
</evidence>
<accession>A0A6P7SGG9</accession>
<dbReference type="PRINTS" id="PR00753">
    <property type="entry name" value="ACCSYNTHASE"/>
</dbReference>
<dbReference type="SUPFAM" id="SSF53383">
    <property type="entry name" value="PLP-dependent transferases"/>
    <property type="match status" value="1"/>
</dbReference>
<dbReference type="InterPro" id="IPR004839">
    <property type="entry name" value="Aminotransferase_I/II_large"/>
</dbReference>
<dbReference type="CDD" id="cd00609">
    <property type="entry name" value="AAT_like"/>
    <property type="match status" value="1"/>
</dbReference>
<dbReference type="AlphaFoldDB" id="A0A6P7SGG9"/>
<dbReference type="GO" id="GO:0006520">
    <property type="term" value="P:amino acid metabolic process"/>
    <property type="evidence" value="ECO:0007669"/>
    <property type="project" value="TreeGrafter"/>
</dbReference>
<reference evidence="4" key="1">
    <citation type="submission" date="2025-08" db="UniProtKB">
        <authorList>
            <consortium name="RefSeq"/>
        </authorList>
    </citation>
    <scope>IDENTIFICATION</scope>
</reference>
<keyword evidence="3" id="KW-1185">Reference proteome</keyword>
<dbReference type="GO" id="GO:0008483">
    <property type="term" value="F:transaminase activity"/>
    <property type="evidence" value="ECO:0007669"/>
    <property type="project" value="TreeGrafter"/>
</dbReference>
<dbReference type="InterPro" id="IPR050478">
    <property type="entry name" value="Ethylene_sulfur-biosynth"/>
</dbReference>
<gene>
    <name evidence="4" type="primary">LOC115212336</name>
</gene>
<dbReference type="RefSeq" id="XP_029637061.2">
    <property type="nucleotide sequence ID" value="XM_029781201.2"/>
</dbReference>
<sequence>MKIKTIAIHLKYSKNSHVFHNIKASVADILQDKDFCESGVIEAVTVIIMSSIEPILNSAKNTAAMYFNNQYRNETTVSKRAIGVIKYPDLLVDYACKARENVYDAVLNKNGIIDLGLAENTLCEDMILKKLNDIHSKIKIQHEDLYYFKNHGSDKFREAVSKFMTTFLHPINPIDKNNLITLSGVTSLLNIVAFGLAEENDYFLCLTPYYSRIRNDILDFARIQTYDVSIKETGPNGEIEYIVTYKKLEAAYLKAKEKGYSIKGIVVINPNNPTGRLLPKNEIEIIFQFAKSFDLHAIFDEIYGLSIFGTDAEPMSVLSMNIPQPTKTHVLWGFSKDLALSGFRCGVLYSQNDKLLSFMRKVSFYSGISMVVQNLLTRFIEDIDWFKNIYFPTLRERMSETYEMAVSQLESKGVTVYRSSGGFFIWANFCKFMKEDTFECEMELFKTFFEHKVFFCGGRISYSKEPGWFRIIFTRKMPILKVALERIEKVLELYG</sequence>
<dbReference type="InterPro" id="IPR015422">
    <property type="entry name" value="PyrdxlP-dep_Trfase_small"/>
</dbReference>
<protein>
    <submittedName>
        <fullName evidence="4">1-aminocyclopropane-1-carboxylate synthase-like protein 1 isoform X1</fullName>
    </submittedName>
</protein>
<dbReference type="InterPro" id="IPR015421">
    <property type="entry name" value="PyrdxlP-dep_Trfase_major"/>
</dbReference>
<dbReference type="InterPro" id="IPR015424">
    <property type="entry name" value="PyrdxlP-dep_Trfase"/>
</dbReference>
<name>A0A6P7SGG9_9MOLL</name>
<dbReference type="KEGG" id="osn:115212336"/>
<dbReference type="Gene3D" id="3.90.1150.10">
    <property type="entry name" value="Aspartate Aminotransferase, domain 1"/>
    <property type="match status" value="1"/>
</dbReference>
<dbReference type="Gene3D" id="3.40.640.10">
    <property type="entry name" value="Type I PLP-dependent aspartate aminotransferase-like (Major domain)"/>
    <property type="match status" value="1"/>
</dbReference>
<feature type="domain" description="Aminotransferase class I/classII large" evidence="2">
    <location>
        <begin position="116"/>
        <end position="487"/>
    </location>
</feature>
<organism evidence="3 4">
    <name type="scientific">Octopus sinensis</name>
    <name type="common">East Asian common octopus</name>
    <dbReference type="NCBI Taxonomy" id="2607531"/>
    <lineage>
        <taxon>Eukaryota</taxon>
        <taxon>Metazoa</taxon>
        <taxon>Spiralia</taxon>
        <taxon>Lophotrochozoa</taxon>
        <taxon>Mollusca</taxon>
        <taxon>Cephalopoda</taxon>
        <taxon>Coleoidea</taxon>
        <taxon>Octopodiformes</taxon>
        <taxon>Octopoda</taxon>
        <taxon>Incirrata</taxon>
        <taxon>Octopodidae</taxon>
        <taxon>Octopus</taxon>
    </lineage>
</organism>